<sequence length="57" mass="6122">MSPTPLHGIVSLAGLTPLYGSVSQGKSLTPLYDIGPRACALLHWIIEVEEEDVHLVP</sequence>
<organism evidence="1">
    <name type="scientific">Arion vulgaris</name>
    <dbReference type="NCBI Taxonomy" id="1028688"/>
    <lineage>
        <taxon>Eukaryota</taxon>
        <taxon>Metazoa</taxon>
        <taxon>Spiralia</taxon>
        <taxon>Lophotrochozoa</taxon>
        <taxon>Mollusca</taxon>
        <taxon>Gastropoda</taxon>
        <taxon>Heterobranchia</taxon>
        <taxon>Euthyneura</taxon>
        <taxon>Panpulmonata</taxon>
        <taxon>Eupulmonata</taxon>
        <taxon>Stylommatophora</taxon>
        <taxon>Helicina</taxon>
        <taxon>Arionoidea</taxon>
        <taxon>Arionidae</taxon>
        <taxon>Arion</taxon>
    </lineage>
</organism>
<name>A0A0B6ZEW2_9EUPU</name>
<protein>
    <submittedName>
        <fullName evidence="1">Uncharacterized protein</fullName>
    </submittedName>
</protein>
<gene>
    <name evidence="1" type="primary">ORF58567</name>
</gene>
<reference evidence="1" key="1">
    <citation type="submission" date="2014-12" db="EMBL/GenBank/DDBJ databases">
        <title>Insight into the proteome of Arion vulgaris.</title>
        <authorList>
            <person name="Aradska J."/>
            <person name="Bulat T."/>
            <person name="Smidak R."/>
            <person name="Sarate P."/>
            <person name="Gangsoo J."/>
            <person name="Sialana F."/>
            <person name="Bilban M."/>
            <person name="Lubec G."/>
        </authorList>
    </citation>
    <scope>NUCLEOTIDE SEQUENCE</scope>
    <source>
        <tissue evidence="1">Skin</tissue>
    </source>
</reference>
<dbReference type="EMBL" id="HACG01019531">
    <property type="protein sequence ID" value="CEK66396.1"/>
    <property type="molecule type" value="Transcribed_RNA"/>
</dbReference>
<evidence type="ECO:0000313" key="1">
    <source>
        <dbReference type="EMBL" id="CEK66396.1"/>
    </source>
</evidence>
<accession>A0A0B6ZEW2</accession>
<dbReference type="AlphaFoldDB" id="A0A0B6ZEW2"/>
<proteinExistence type="predicted"/>